<evidence type="ECO:0000313" key="2">
    <source>
        <dbReference type="EMBL" id="CAK7328899.1"/>
    </source>
</evidence>
<organism evidence="2 3">
    <name type="scientific">Dovyalis caffra</name>
    <dbReference type="NCBI Taxonomy" id="77055"/>
    <lineage>
        <taxon>Eukaryota</taxon>
        <taxon>Viridiplantae</taxon>
        <taxon>Streptophyta</taxon>
        <taxon>Embryophyta</taxon>
        <taxon>Tracheophyta</taxon>
        <taxon>Spermatophyta</taxon>
        <taxon>Magnoliopsida</taxon>
        <taxon>eudicotyledons</taxon>
        <taxon>Gunneridae</taxon>
        <taxon>Pentapetalae</taxon>
        <taxon>rosids</taxon>
        <taxon>fabids</taxon>
        <taxon>Malpighiales</taxon>
        <taxon>Salicaceae</taxon>
        <taxon>Flacourtieae</taxon>
        <taxon>Dovyalis</taxon>
    </lineage>
</organism>
<accession>A0AAV1R8T0</accession>
<protein>
    <submittedName>
        <fullName evidence="2">Uncharacterized protein</fullName>
    </submittedName>
</protein>
<gene>
    <name evidence="2" type="ORF">DCAF_LOCUS6642</name>
</gene>
<dbReference type="AlphaFoldDB" id="A0AAV1R8T0"/>
<comment type="caution">
    <text evidence="2">The sequence shown here is derived from an EMBL/GenBank/DDBJ whole genome shotgun (WGS) entry which is preliminary data.</text>
</comment>
<name>A0AAV1R8T0_9ROSI</name>
<keyword evidence="3" id="KW-1185">Reference proteome</keyword>
<sequence length="69" mass="8170">MERVHEEEDGGDSDGDADEGFSERFSSIMLEIYQVELLSKKHNNKFFFLFRDKYNHKDLEGKIISLVER</sequence>
<proteinExistence type="predicted"/>
<evidence type="ECO:0000313" key="3">
    <source>
        <dbReference type="Proteomes" id="UP001314170"/>
    </source>
</evidence>
<dbReference type="Proteomes" id="UP001314170">
    <property type="component" value="Unassembled WGS sequence"/>
</dbReference>
<feature type="compositionally biased region" description="Acidic residues" evidence="1">
    <location>
        <begin position="7"/>
        <end position="20"/>
    </location>
</feature>
<reference evidence="2 3" key="1">
    <citation type="submission" date="2024-01" db="EMBL/GenBank/DDBJ databases">
        <authorList>
            <person name="Waweru B."/>
        </authorList>
    </citation>
    <scope>NUCLEOTIDE SEQUENCE [LARGE SCALE GENOMIC DNA]</scope>
</reference>
<feature type="region of interest" description="Disordered" evidence="1">
    <location>
        <begin position="1"/>
        <end position="20"/>
    </location>
</feature>
<dbReference type="EMBL" id="CAWUPB010000905">
    <property type="protein sequence ID" value="CAK7328899.1"/>
    <property type="molecule type" value="Genomic_DNA"/>
</dbReference>
<evidence type="ECO:0000256" key="1">
    <source>
        <dbReference type="SAM" id="MobiDB-lite"/>
    </source>
</evidence>